<organism evidence="2 3">
    <name type="scientific">Aquincola tertiaricarbonis</name>
    <dbReference type="NCBI Taxonomy" id="391953"/>
    <lineage>
        <taxon>Bacteria</taxon>
        <taxon>Pseudomonadati</taxon>
        <taxon>Pseudomonadota</taxon>
        <taxon>Betaproteobacteria</taxon>
        <taxon>Burkholderiales</taxon>
        <taxon>Sphaerotilaceae</taxon>
        <taxon>Aquincola</taxon>
    </lineage>
</organism>
<keyword evidence="1" id="KW-0472">Membrane</keyword>
<evidence type="ECO:0000256" key="1">
    <source>
        <dbReference type="SAM" id="Phobius"/>
    </source>
</evidence>
<name>A0ABY4S2V4_AQUTE</name>
<protein>
    <submittedName>
        <fullName evidence="2">Iron uptake protein</fullName>
    </submittedName>
</protein>
<evidence type="ECO:0000313" key="2">
    <source>
        <dbReference type="EMBL" id="URI07000.1"/>
    </source>
</evidence>
<keyword evidence="1" id="KW-0812">Transmembrane</keyword>
<dbReference type="Proteomes" id="UP001056201">
    <property type="component" value="Chromosome 1"/>
</dbReference>
<evidence type="ECO:0000313" key="3">
    <source>
        <dbReference type="Proteomes" id="UP001056201"/>
    </source>
</evidence>
<keyword evidence="3" id="KW-1185">Reference proteome</keyword>
<reference evidence="2" key="1">
    <citation type="submission" date="2022-05" db="EMBL/GenBank/DDBJ databases">
        <title>An RpoN-dependent PEP-CTERM gene is involved in floc formation of an Aquincola tertiaricarbonis strain.</title>
        <authorList>
            <person name="Qiu D."/>
            <person name="Xia M."/>
        </authorList>
    </citation>
    <scope>NUCLEOTIDE SEQUENCE</scope>
    <source>
        <strain evidence="2">RN12</strain>
    </source>
</reference>
<dbReference type="RefSeq" id="WP_250195265.1">
    <property type="nucleotide sequence ID" value="NZ_CP097635.1"/>
</dbReference>
<feature type="transmembrane region" description="Helical" evidence="1">
    <location>
        <begin position="16"/>
        <end position="39"/>
    </location>
</feature>
<feature type="transmembrane region" description="Helical" evidence="1">
    <location>
        <begin position="51"/>
        <end position="69"/>
    </location>
</feature>
<accession>A0ABY4S2V4</accession>
<feature type="transmembrane region" description="Helical" evidence="1">
    <location>
        <begin position="75"/>
        <end position="95"/>
    </location>
</feature>
<proteinExistence type="predicted"/>
<gene>
    <name evidence="2" type="ORF">MW290_14005</name>
</gene>
<sequence length="99" mass="10543">MAHARPHGPLHIASRLLAALGGSYAFTYGACALGIVLLVHGGMGFEEAEKLVFLLAFVLFLGLFCWAFAARRLRVLWAVLLGGAACSTAAAWWLARTLA</sequence>
<dbReference type="EMBL" id="CP097635">
    <property type="protein sequence ID" value="URI07000.1"/>
    <property type="molecule type" value="Genomic_DNA"/>
</dbReference>
<keyword evidence="1" id="KW-1133">Transmembrane helix</keyword>